<dbReference type="PANTHER" id="PTHR15081:SF1">
    <property type="entry name" value="NUCLEAR AUTOANTIGENIC SPERM PROTEIN"/>
    <property type="match status" value="1"/>
</dbReference>
<feature type="compositionally biased region" description="Basic and acidic residues" evidence="7">
    <location>
        <begin position="141"/>
        <end position="151"/>
    </location>
</feature>
<dbReference type="OrthoDB" id="5587616at2759"/>
<dbReference type="GO" id="GO:0034080">
    <property type="term" value="P:CENP-A containing chromatin assembly"/>
    <property type="evidence" value="ECO:0007669"/>
    <property type="project" value="TreeGrafter"/>
</dbReference>
<dbReference type="InterPro" id="IPR019734">
    <property type="entry name" value="TPR_rpt"/>
</dbReference>
<dbReference type="AlphaFoldDB" id="A0A3D8Q8P7"/>
<accession>A0A3D8Q8P7</accession>
<dbReference type="STRING" id="1849047.A0A3D8Q8P7"/>
<keyword evidence="6" id="KW-0175">Coiled coil</keyword>
<evidence type="ECO:0000256" key="6">
    <source>
        <dbReference type="SAM" id="Coils"/>
    </source>
</evidence>
<name>A0A3D8Q8P7_9HELO</name>
<dbReference type="GO" id="GO:0005654">
    <property type="term" value="C:nucleoplasm"/>
    <property type="evidence" value="ECO:0007669"/>
    <property type="project" value="TreeGrafter"/>
</dbReference>
<feature type="coiled-coil region" evidence="6">
    <location>
        <begin position="302"/>
        <end position="359"/>
    </location>
</feature>
<dbReference type="Proteomes" id="UP000256645">
    <property type="component" value="Unassembled WGS sequence"/>
</dbReference>
<evidence type="ECO:0000313" key="9">
    <source>
        <dbReference type="EMBL" id="RDW58008.1"/>
    </source>
</evidence>
<dbReference type="Pfam" id="PF10516">
    <property type="entry name" value="SHNi-TPR"/>
    <property type="match status" value="1"/>
</dbReference>
<dbReference type="GO" id="GO:0042393">
    <property type="term" value="F:histone binding"/>
    <property type="evidence" value="ECO:0007669"/>
    <property type="project" value="TreeGrafter"/>
</dbReference>
<feature type="compositionally biased region" description="Acidic residues" evidence="7">
    <location>
        <begin position="160"/>
        <end position="185"/>
    </location>
</feature>
<comment type="caution">
    <text evidence="9">The sequence shown here is derived from an EMBL/GenBank/DDBJ whole genome shotgun (WGS) entry which is preliminary data.</text>
</comment>
<evidence type="ECO:0000259" key="8">
    <source>
        <dbReference type="Pfam" id="PF10516"/>
    </source>
</evidence>
<comment type="subcellular location">
    <subcellularLocation>
        <location evidence="1">Nucleus</location>
    </subcellularLocation>
</comment>
<sequence>MAEPTEPAATTAAEQSAAATEVFNSVKVSLADLCAKGTAQYAHKNYEEASDCFARASELQAELNGEMSPENAEILFLYGRALFKVGQSNSDVLGGRASGEKKKSNGANKAKKPKAAEPALESSKVAEDGAAIIAEQNGSVSEKKEEVEAKKPLFQFTGDENFEDSDDEDAEAEDGEDGEEEEDDLAAAFEVLDLARVLFTKKLEEPEDGEEKGKAVGDSPMTKHLTERLADTHDLLAEISLENEKFDGAVTDFKASLAHKQSLYGEESEIIAEAHFKLSLALEFASIKEEGIVDKSMRDEATKELEAAIASTKLKLQSKEVELASSSNPDDNDITRSQIADVKEMVGEMEGRLAELKAAPVDVQALKDSLLGGVLGDNLGENPAEAKARLEEVTKSANDLSGLVRRKKDKTSEGTLPEPSATSGKRKAEDDIEDNDVGKKAKVENEEEE</sequence>
<keyword evidence="10" id="KW-1185">Reference proteome</keyword>
<keyword evidence="3" id="KW-0677">Repeat</keyword>
<comment type="similarity">
    <text evidence="2">Belongs to the NASP family.</text>
</comment>
<dbReference type="InterPro" id="IPR011990">
    <property type="entry name" value="TPR-like_helical_dom_sf"/>
</dbReference>
<feature type="region of interest" description="Disordered" evidence="7">
    <location>
        <begin position="136"/>
        <end position="185"/>
    </location>
</feature>
<dbReference type="EMBL" id="PDLM01000018">
    <property type="protein sequence ID" value="RDW58008.1"/>
    <property type="molecule type" value="Genomic_DNA"/>
</dbReference>
<dbReference type="InterPro" id="IPR051730">
    <property type="entry name" value="NASP-like"/>
</dbReference>
<keyword evidence="5" id="KW-0539">Nucleus</keyword>
<evidence type="ECO:0000256" key="7">
    <source>
        <dbReference type="SAM" id="MobiDB-lite"/>
    </source>
</evidence>
<feature type="domain" description="Tetratricopeptide SHNi-TPR" evidence="8">
    <location>
        <begin position="230"/>
        <end position="264"/>
    </location>
</feature>
<evidence type="ECO:0000256" key="5">
    <source>
        <dbReference type="ARBA" id="ARBA00023242"/>
    </source>
</evidence>
<dbReference type="InterPro" id="IPR019544">
    <property type="entry name" value="Tetratricopeptide_SHNi-TPR_dom"/>
</dbReference>
<evidence type="ECO:0000256" key="3">
    <source>
        <dbReference type="ARBA" id="ARBA00022737"/>
    </source>
</evidence>
<dbReference type="SMART" id="SM00028">
    <property type="entry name" value="TPR"/>
    <property type="match status" value="2"/>
</dbReference>
<organism evidence="9 10">
    <name type="scientific">Coleophoma cylindrospora</name>
    <dbReference type="NCBI Taxonomy" id="1849047"/>
    <lineage>
        <taxon>Eukaryota</taxon>
        <taxon>Fungi</taxon>
        <taxon>Dikarya</taxon>
        <taxon>Ascomycota</taxon>
        <taxon>Pezizomycotina</taxon>
        <taxon>Leotiomycetes</taxon>
        <taxon>Helotiales</taxon>
        <taxon>Dermateaceae</taxon>
        <taxon>Coleophoma</taxon>
    </lineage>
</organism>
<feature type="region of interest" description="Disordered" evidence="7">
    <location>
        <begin position="393"/>
        <end position="449"/>
    </location>
</feature>
<dbReference type="Gene3D" id="1.25.40.10">
    <property type="entry name" value="Tetratricopeptide repeat domain"/>
    <property type="match status" value="1"/>
</dbReference>
<keyword evidence="4" id="KW-0802">TPR repeat</keyword>
<dbReference type="SUPFAM" id="SSF48452">
    <property type="entry name" value="TPR-like"/>
    <property type="match status" value="1"/>
</dbReference>
<protein>
    <recommendedName>
        <fullName evidence="8">Tetratricopeptide SHNi-TPR domain-containing protein</fullName>
    </recommendedName>
</protein>
<evidence type="ECO:0000256" key="4">
    <source>
        <dbReference type="ARBA" id="ARBA00022803"/>
    </source>
</evidence>
<gene>
    <name evidence="9" type="ORF">BP6252_13419</name>
</gene>
<dbReference type="GO" id="GO:0006335">
    <property type="term" value="P:DNA replication-dependent chromatin assembly"/>
    <property type="evidence" value="ECO:0007669"/>
    <property type="project" value="TreeGrafter"/>
</dbReference>
<reference evidence="9 10" key="1">
    <citation type="journal article" date="2018" name="IMA Fungus">
        <title>IMA Genome-F 9: Draft genome sequence of Annulohypoxylon stygium, Aspergillus mulundensis, Berkeleyomyces basicola (syn. Thielaviopsis basicola), Ceratocystis smalleyi, two Cercospora beticola strains, Coleophoma cylindrospora, Fusarium fracticaudum, Phialophora cf. hyalina, and Morchella septimelata.</title>
        <authorList>
            <person name="Wingfield B.D."/>
            <person name="Bills G.F."/>
            <person name="Dong Y."/>
            <person name="Huang W."/>
            <person name="Nel W.J."/>
            <person name="Swalarsk-Parry B.S."/>
            <person name="Vaghefi N."/>
            <person name="Wilken P.M."/>
            <person name="An Z."/>
            <person name="de Beer Z.W."/>
            <person name="De Vos L."/>
            <person name="Chen L."/>
            <person name="Duong T.A."/>
            <person name="Gao Y."/>
            <person name="Hammerbacher A."/>
            <person name="Kikkert J.R."/>
            <person name="Li Y."/>
            <person name="Li H."/>
            <person name="Li K."/>
            <person name="Li Q."/>
            <person name="Liu X."/>
            <person name="Ma X."/>
            <person name="Naidoo K."/>
            <person name="Pethybridge S.J."/>
            <person name="Sun J."/>
            <person name="Steenkamp E.T."/>
            <person name="van der Nest M.A."/>
            <person name="van Wyk S."/>
            <person name="Wingfield M.J."/>
            <person name="Xiong C."/>
            <person name="Yue Q."/>
            <person name="Zhang X."/>
        </authorList>
    </citation>
    <scope>NUCLEOTIDE SEQUENCE [LARGE SCALE GENOMIC DNA]</scope>
    <source>
        <strain evidence="9 10">BP6252</strain>
    </source>
</reference>
<proteinExistence type="inferred from homology"/>
<evidence type="ECO:0000313" key="10">
    <source>
        <dbReference type="Proteomes" id="UP000256645"/>
    </source>
</evidence>
<feature type="region of interest" description="Disordered" evidence="7">
    <location>
        <begin position="93"/>
        <end position="124"/>
    </location>
</feature>
<evidence type="ECO:0000256" key="1">
    <source>
        <dbReference type="ARBA" id="ARBA00004123"/>
    </source>
</evidence>
<dbReference type="PANTHER" id="PTHR15081">
    <property type="entry name" value="NUCLEAR AUTOANTIGENIC SPERM PROTEIN NASP -RELATED"/>
    <property type="match status" value="1"/>
</dbReference>
<evidence type="ECO:0000256" key="2">
    <source>
        <dbReference type="ARBA" id="ARBA00008402"/>
    </source>
</evidence>
<feature type="compositionally biased region" description="Basic and acidic residues" evidence="7">
    <location>
        <begin position="436"/>
        <end position="449"/>
    </location>
</feature>
<feature type="region of interest" description="Disordered" evidence="7">
    <location>
        <begin position="202"/>
        <end position="224"/>
    </location>
</feature>